<keyword evidence="2" id="KW-1185">Reference proteome</keyword>
<comment type="caution">
    <text evidence="1">The sequence shown here is derived from an EMBL/GenBank/DDBJ whole genome shotgun (WGS) entry which is preliminary data.</text>
</comment>
<dbReference type="RefSeq" id="WP_382422013.1">
    <property type="nucleotide sequence ID" value="NZ_JBHSCW010000003.1"/>
</dbReference>
<organism evidence="1 2">
    <name type="scientific">Fodinicurvata halophila</name>
    <dbReference type="NCBI Taxonomy" id="1419723"/>
    <lineage>
        <taxon>Bacteria</taxon>
        <taxon>Pseudomonadati</taxon>
        <taxon>Pseudomonadota</taxon>
        <taxon>Alphaproteobacteria</taxon>
        <taxon>Rhodospirillales</taxon>
        <taxon>Rhodovibrionaceae</taxon>
        <taxon>Fodinicurvata</taxon>
    </lineage>
</organism>
<sequence>MVEWNGFFLKFMPSPLFLENGLFRFTQPKAFEDEQEALPDWRYESFAKEDYEVAASDAEALGIGRDLPKDILETALMYPFPAHRFTPETAPGLFRMDKEPFKTEEEHDTWIAKRAVELCQEKADKEVGIFSLTKVESNLMWKKYGGERSGVMICFDADHPFFQSEMREVEYTESPISVSVNSGWVRIGGQRLNVDDVRDGYIERVPPRLLFQKRLGWAEEREWRRLELLENAEKQAGRDYNGHDVYLFRVPAAAVVAVFYGSCAADEMVQEGLHKIDQSMQWQHVHVFKYEAKPDGERRTKIR</sequence>
<dbReference type="EMBL" id="JBHSCW010000003">
    <property type="protein sequence ID" value="MFC4351688.1"/>
    <property type="molecule type" value="Genomic_DNA"/>
</dbReference>
<reference evidence="2" key="1">
    <citation type="journal article" date="2019" name="Int. J. Syst. Evol. Microbiol.">
        <title>The Global Catalogue of Microorganisms (GCM) 10K type strain sequencing project: providing services to taxonomists for standard genome sequencing and annotation.</title>
        <authorList>
            <consortium name="The Broad Institute Genomics Platform"/>
            <consortium name="The Broad Institute Genome Sequencing Center for Infectious Disease"/>
            <person name="Wu L."/>
            <person name="Ma J."/>
        </authorList>
    </citation>
    <scope>NUCLEOTIDE SEQUENCE [LARGE SCALE GENOMIC DNA]</scope>
    <source>
        <strain evidence="2">CECT 8472</strain>
    </source>
</reference>
<protein>
    <submittedName>
        <fullName evidence="1">DUF2971 domain-containing protein</fullName>
    </submittedName>
</protein>
<gene>
    <name evidence="1" type="ORF">ACFOW6_09065</name>
</gene>
<proteinExistence type="predicted"/>
<evidence type="ECO:0000313" key="1">
    <source>
        <dbReference type="EMBL" id="MFC4351688.1"/>
    </source>
</evidence>
<name>A0ABV8UMJ5_9PROT</name>
<evidence type="ECO:0000313" key="2">
    <source>
        <dbReference type="Proteomes" id="UP001595799"/>
    </source>
</evidence>
<accession>A0ABV8UMJ5</accession>
<dbReference type="Proteomes" id="UP001595799">
    <property type="component" value="Unassembled WGS sequence"/>
</dbReference>